<gene>
    <name evidence="4" type="ORF">H9657_07850</name>
</gene>
<evidence type="ECO:0000313" key="4">
    <source>
        <dbReference type="EMBL" id="MBD7918189.1"/>
    </source>
</evidence>
<feature type="transmembrane region" description="Helical" evidence="3">
    <location>
        <begin position="12"/>
        <end position="36"/>
    </location>
</feature>
<feature type="transmembrane region" description="Helical" evidence="3">
    <location>
        <begin position="119"/>
        <end position="138"/>
    </location>
</feature>
<accession>A0ABR8QD17</accession>
<feature type="compositionally biased region" description="Gly residues" evidence="2">
    <location>
        <begin position="544"/>
        <end position="555"/>
    </location>
</feature>
<keyword evidence="3" id="KW-0472">Membrane</keyword>
<sequence length="555" mass="57449">MGRFDGLLGGVGAYRTATLTLLAVHGAAALLGHLGMLDVDPVALAATVGAASAGTLLTSLVGALVSGVRAHVESSLITGLLLALLLWPALTFESLVGAGLVGAAAGLSKVLVRWRGRHLLNPAAAGALVAGLVVAPVLGTAAPVWWVATPLLAPVVLVAGLVVLRRTGTAAVAVAYGLTYLAVTLPRLVLSGQPPLDALAAVLGSHPVLVVAAFMVVEPLTQAPRRRERVVIAVLVGGLAGVPFAVGPLSTSPELAIVAGNVLTALVAAPRALRLVVVGHGSPGPGAHEVLLRPARPLRWQPGQWAEIDVVRMRPDGRGRRRVFSLVPAGRDAVAVAFSVRDRPSAFKRALMAAPVGSSVRATYVGGDFLLPDDPTRPVLMIAGGIGVTPFLSQIEHAGPRDMVLVLVCPTGMPPPYLRRLARTRARVVIVSPEPVPALPPRWTWHRGTRLTAAALRTAMPDLPRRAAYVSGSPDLVRRARAVLREVGVRQVRTDTFTGYGRRPAHRSAGGAAPAAAAPAPVEAARTRRKEPGRRRSRAAGIRAGRGGITAGAPR</sequence>
<protein>
    <submittedName>
        <fullName evidence="4">FAD-dependent oxidoreductase</fullName>
    </submittedName>
</protein>
<dbReference type="Gene3D" id="3.40.50.80">
    <property type="entry name" value="Nucleotide-binding domain of ferredoxin-NADP reductase (FNR) module"/>
    <property type="match status" value="1"/>
</dbReference>
<dbReference type="PANTHER" id="PTHR47354">
    <property type="entry name" value="NADH OXIDOREDUCTASE HCR"/>
    <property type="match status" value="1"/>
</dbReference>
<feature type="compositionally biased region" description="Low complexity" evidence="2">
    <location>
        <begin position="507"/>
        <end position="524"/>
    </location>
</feature>
<feature type="transmembrane region" description="Helical" evidence="3">
    <location>
        <begin position="229"/>
        <end position="249"/>
    </location>
</feature>
<feature type="transmembrane region" description="Helical" evidence="3">
    <location>
        <begin position="171"/>
        <end position="190"/>
    </location>
</feature>
<feature type="transmembrane region" description="Helical" evidence="3">
    <location>
        <begin position="144"/>
        <end position="164"/>
    </location>
</feature>
<evidence type="ECO:0000256" key="1">
    <source>
        <dbReference type="ARBA" id="ARBA00001974"/>
    </source>
</evidence>
<comment type="cofactor">
    <cofactor evidence="1">
        <name>FAD</name>
        <dbReference type="ChEBI" id="CHEBI:57692"/>
    </cofactor>
</comment>
<keyword evidence="3" id="KW-0812">Transmembrane</keyword>
<dbReference type="InterPro" id="IPR050415">
    <property type="entry name" value="MRET"/>
</dbReference>
<dbReference type="CDD" id="cd00322">
    <property type="entry name" value="FNR_like"/>
    <property type="match status" value="1"/>
</dbReference>
<feature type="transmembrane region" description="Helical" evidence="3">
    <location>
        <begin position="42"/>
        <end position="65"/>
    </location>
</feature>
<organism evidence="4 5">
    <name type="scientific">Cellulomonas avistercoris</name>
    <dbReference type="NCBI Taxonomy" id="2762242"/>
    <lineage>
        <taxon>Bacteria</taxon>
        <taxon>Bacillati</taxon>
        <taxon>Actinomycetota</taxon>
        <taxon>Actinomycetes</taxon>
        <taxon>Micrococcales</taxon>
        <taxon>Cellulomonadaceae</taxon>
        <taxon>Cellulomonas</taxon>
    </lineage>
</organism>
<feature type="compositionally biased region" description="Basic residues" evidence="2">
    <location>
        <begin position="527"/>
        <end position="538"/>
    </location>
</feature>
<dbReference type="RefSeq" id="WP_191782091.1">
    <property type="nucleotide sequence ID" value="NZ_JACSQV010000005.1"/>
</dbReference>
<evidence type="ECO:0000256" key="3">
    <source>
        <dbReference type="SAM" id="Phobius"/>
    </source>
</evidence>
<keyword evidence="3" id="KW-1133">Transmembrane helix</keyword>
<dbReference type="SUPFAM" id="SSF52343">
    <property type="entry name" value="Ferredoxin reductase-like, C-terminal NADP-linked domain"/>
    <property type="match status" value="1"/>
</dbReference>
<dbReference type="Proteomes" id="UP000604241">
    <property type="component" value="Unassembled WGS sequence"/>
</dbReference>
<feature type="transmembrane region" description="Helical" evidence="3">
    <location>
        <begin position="95"/>
        <end position="112"/>
    </location>
</feature>
<comment type="caution">
    <text evidence="4">The sequence shown here is derived from an EMBL/GenBank/DDBJ whole genome shotgun (WGS) entry which is preliminary data.</text>
</comment>
<evidence type="ECO:0000256" key="2">
    <source>
        <dbReference type="SAM" id="MobiDB-lite"/>
    </source>
</evidence>
<dbReference type="EMBL" id="JACSQV010000005">
    <property type="protein sequence ID" value="MBD7918189.1"/>
    <property type="molecule type" value="Genomic_DNA"/>
</dbReference>
<name>A0ABR8QD17_9CELL</name>
<dbReference type="InterPro" id="IPR039261">
    <property type="entry name" value="FNR_nucleotide-bd"/>
</dbReference>
<dbReference type="PANTHER" id="PTHR47354:SF5">
    <property type="entry name" value="PROTEIN RFBI"/>
    <property type="match status" value="1"/>
</dbReference>
<feature type="transmembrane region" description="Helical" evidence="3">
    <location>
        <begin position="196"/>
        <end position="217"/>
    </location>
</feature>
<reference evidence="4 5" key="1">
    <citation type="submission" date="2020-08" db="EMBL/GenBank/DDBJ databases">
        <title>A Genomic Blueprint of the Chicken Gut Microbiome.</title>
        <authorList>
            <person name="Gilroy R."/>
            <person name="Ravi A."/>
            <person name="Getino M."/>
            <person name="Pursley I."/>
            <person name="Horton D.L."/>
            <person name="Alikhan N.-F."/>
            <person name="Baker D."/>
            <person name="Gharbi K."/>
            <person name="Hall N."/>
            <person name="Watson M."/>
            <person name="Adriaenssens E.M."/>
            <person name="Foster-Nyarko E."/>
            <person name="Jarju S."/>
            <person name="Secka A."/>
            <person name="Antonio M."/>
            <person name="Oren A."/>
            <person name="Chaudhuri R."/>
            <person name="La Ragione R.M."/>
            <person name="Hildebrand F."/>
            <person name="Pallen M.J."/>
        </authorList>
    </citation>
    <scope>NUCLEOTIDE SEQUENCE [LARGE SCALE GENOMIC DNA]</scope>
    <source>
        <strain evidence="4 5">Sa3CUA2</strain>
    </source>
</reference>
<proteinExistence type="predicted"/>
<feature type="region of interest" description="Disordered" evidence="2">
    <location>
        <begin position="498"/>
        <end position="555"/>
    </location>
</feature>
<keyword evidence="5" id="KW-1185">Reference proteome</keyword>
<evidence type="ECO:0000313" key="5">
    <source>
        <dbReference type="Proteomes" id="UP000604241"/>
    </source>
</evidence>